<dbReference type="PANTHER" id="PTHR48228:SF5">
    <property type="entry name" value="ALPHA-METHYLACYL-COA RACEMASE"/>
    <property type="match status" value="1"/>
</dbReference>
<name>A0A380WG86_AMIAI</name>
<sequence length="369" mass="39297">MSKPATGPLAGLRIVEFVGLGPAPFAAMQFADMGADVVRIARPDATPKIPDPISGRGRPTVEADLKNPDQVEMVRKLCDGADALIEGFRPGVMERLGLGPDFLLERNPRLVYGRMTGWGQTGPMAACAGHDINYIAITGALAAIGPAGSPMPPLNLVGDFGGGAMFLVSGMLAALLSAQRTGAGQVVDAAICDGTIQLMTMAHDLASAGQWQPRREANLLDGGAPYYCAYECADGMHIAVGPIEPQFFELFRQAVGLDEATHALRADPRNWPTLKDKIAALIIKRPSTEWLALLEHSDACVSPVLDLHQAAQHPHLVARESFVQMDGLTQPAPAPRFSATPTEARPRPHDIMPLADAIRAWAQERPTSS</sequence>
<dbReference type="Gene3D" id="3.30.1540.10">
    <property type="entry name" value="formyl-coa transferase, domain 3"/>
    <property type="match status" value="1"/>
</dbReference>
<dbReference type="PANTHER" id="PTHR48228">
    <property type="entry name" value="SUCCINYL-COA--D-CITRAMALATE COA-TRANSFERASE"/>
    <property type="match status" value="1"/>
</dbReference>
<dbReference type="GO" id="GO:0016740">
    <property type="term" value="F:transferase activity"/>
    <property type="evidence" value="ECO:0007669"/>
    <property type="project" value="UniProtKB-KW"/>
</dbReference>
<dbReference type="InterPro" id="IPR044855">
    <property type="entry name" value="CoA-Trfase_III_dom3_sf"/>
</dbReference>
<dbReference type="Gene3D" id="3.40.50.10540">
    <property type="entry name" value="Crotonobetainyl-coa:carnitine coa-transferase, domain 1"/>
    <property type="match status" value="1"/>
</dbReference>
<protein>
    <submittedName>
        <fullName evidence="2">Crotonobetainyl-CoA:carnitine CoA-transferase</fullName>
        <ecNumber evidence="2">2.8.3.-</ecNumber>
    </submittedName>
</protein>
<dbReference type="SUPFAM" id="SSF89796">
    <property type="entry name" value="CoA-transferase family III (CaiB/BaiF)"/>
    <property type="match status" value="1"/>
</dbReference>
<dbReference type="OrthoDB" id="9806585at2"/>
<feature type="region of interest" description="Disordered" evidence="1">
    <location>
        <begin position="330"/>
        <end position="349"/>
    </location>
</feature>
<dbReference type="AlphaFoldDB" id="A0A380WG86"/>
<organism evidence="2 3">
    <name type="scientific">Aminobacter aminovorans</name>
    <name type="common">Chelatobacter heintzii</name>
    <dbReference type="NCBI Taxonomy" id="83263"/>
    <lineage>
        <taxon>Bacteria</taxon>
        <taxon>Pseudomonadati</taxon>
        <taxon>Pseudomonadota</taxon>
        <taxon>Alphaproteobacteria</taxon>
        <taxon>Hyphomicrobiales</taxon>
        <taxon>Phyllobacteriaceae</taxon>
        <taxon>Aminobacter</taxon>
    </lineage>
</organism>
<accession>A0A380WG86</accession>
<evidence type="ECO:0000256" key="1">
    <source>
        <dbReference type="SAM" id="MobiDB-lite"/>
    </source>
</evidence>
<dbReference type="EMBL" id="UFSM01000001">
    <property type="protein sequence ID" value="SUU87911.1"/>
    <property type="molecule type" value="Genomic_DNA"/>
</dbReference>
<gene>
    <name evidence="2" type="primary">caiB</name>
    <name evidence="2" type="ORF">NCTC10684_01114</name>
</gene>
<dbReference type="EC" id="2.8.3.-" evidence="2"/>
<proteinExistence type="predicted"/>
<dbReference type="InterPro" id="IPR050509">
    <property type="entry name" value="CoA-transferase_III"/>
</dbReference>
<dbReference type="Proteomes" id="UP000254701">
    <property type="component" value="Unassembled WGS sequence"/>
</dbReference>
<dbReference type="RefSeq" id="WP_115730344.1">
    <property type="nucleotide sequence ID" value="NZ_BAAAVY010000010.1"/>
</dbReference>
<evidence type="ECO:0000313" key="3">
    <source>
        <dbReference type="Proteomes" id="UP000254701"/>
    </source>
</evidence>
<dbReference type="InterPro" id="IPR023606">
    <property type="entry name" value="CoA-Trfase_III_dom_1_sf"/>
</dbReference>
<reference evidence="2 3" key="1">
    <citation type="submission" date="2018-06" db="EMBL/GenBank/DDBJ databases">
        <authorList>
            <consortium name="Pathogen Informatics"/>
            <person name="Doyle S."/>
        </authorList>
    </citation>
    <scope>NUCLEOTIDE SEQUENCE [LARGE SCALE GENOMIC DNA]</scope>
    <source>
        <strain evidence="2 3">NCTC10684</strain>
    </source>
</reference>
<dbReference type="Pfam" id="PF02515">
    <property type="entry name" value="CoA_transf_3"/>
    <property type="match status" value="1"/>
</dbReference>
<evidence type="ECO:0000313" key="2">
    <source>
        <dbReference type="EMBL" id="SUU87911.1"/>
    </source>
</evidence>
<dbReference type="InterPro" id="IPR003673">
    <property type="entry name" value="CoA-Trfase_fam_III"/>
</dbReference>
<keyword evidence="2" id="KW-0808">Transferase</keyword>